<evidence type="ECO:0000313" key="6">
    <source>
        <dbReference type="EMBL" id="GGF62600.1"/>
    </source>
</evidence>
<evidence type="ECO:0000259" key="4">
    <source>
        <dbReference type="SMART" id="SM00796"/>
    </source>
</evidence>
<evidence type="ECO:0000313" key="7">
    <source>
        <dbReference type="Proteomes" id="UP000640509"/>
    </source>
</evidence>
<dbReference type="InterPro" id="IPR003833">
    <property type="entry name" value="CT_C_D"/>
</dbReference>
<dbReference type="SUPFAM" id="SSF160467">
    <property type="entry name" value="PH0987 N-terminal domain-like"/>
    <property type="match status" value="1"/>
</dbReference>
<evidence type="ECO:0000256" key="2">
    <source>
        <dbReference type="ARBA" id="ARBA00022801"/>
    </source>
</evidence>
<comment type="caution">
    <text evidence="6">The sequence shown here is derived from an EMBL/GenBank/DDBJ whole genome shotgun (WGS) entry which is preliminary data.</text>
</comment>
<keyword evidence="2 6" id="KW-0378">Hydrolase</keyword>
<dbReference type="RefSeq" id="WP_188714551.1">
    <property type="nucleotide sequence ID" value="NZ_BMIV01000003.1"/>
</dbReference>
<dbReference type="PANTHER" id="PTHR43309">
    <property type="entry name" value="5-OXOPROLINASE SUBUNIT C"/>
    <property type="match status" value="1"/>
</dbReference>
<sequence length="513" mass="53684">MRFLPVGPRTLLVELADLDATLALFDALLADPVDGLAEIIPAARTLMIRVGPGFAADGALAAQIMARQPAPGTVRRETQVETVEIPMAYDGQDLADVAAHMDLTVAEVIAAHQAATWAVAFCGFAPGFAYMTGDDPRFDLPRRPAPRTRIPAGSVALAARFCGIYPQDTPGGWQLIGTTRVPMWDLSRDPPALLRPGVRARFVEGVATVHPSAAIPQPQGQAALTVVQTAFPIVFQDEGRPGQGGQGVSASGALDIAAMRRANRAVGNPSDAPVLEITLGPVRLRADQPVTLALTGAGRAMVEGQAMPAAFALDAGDEVTIPPPPAGMRSYLALRGGFDVAPVLGSAATDTLAFVGPQALTNGARLYAANNPATAIAVPEDQPPLPKPGEVVELPVTLGPRADWFTDDMIARFLGQDWLVTPQSSRVGIRLEGDAITRDDARELPSEGTETGAIQIPHSGQPVLFLADHPLTGGYPVIATLLPSALDLAGQIPPGARIRFTAAAPFHDMKVQP</sequence>
<keyword evidence="7" id="KW-1185">Reference proteome</keyword>
<keyword evidence="1" id="KW-0547">Nucleotide-binding</keyword>
<dbReference type="InterPro" id="IPR052708">
    <property type="entry name" value="PxpC"/>
</dbReference>
<dbReference type="Pfam" id="PF02626">
    <property type="entry name" value="CT_A_B"/>
    <property type="match status" value="1"/>
</dbReference>
<evidence type="ECO:0000259" key="5">
    <source>
        <dbReference type="SMART" id="SM00797"/>
    </source>
</evidence>
<dbReference type="InterPro" id="IPR029000">
    <property type="entry name" value="Cyclophilin-like_dom_sf"/>
</dbReference>
<accession>A0ABQ1VFR9</accession>
<dbReference type="InterPro" id="IPR003778">
    <property type="entry name" value="CT_A_B"/>
</dbReference>
<dbReference type="GO" id="GO:0016787">
    <property type="term" value="F:hydrolase activity"/>
    <property type="evidence" value="ECO:0007669"/>
    <property type="project" value="UniProtKB-KW"/>
</dbReference>
<dbReference type="EMBL" id="BMIV01000003">
    <property type="protein sequence ID" value="GGF62600.1"/>
    <property type="molecule type" value="Genomic_DNA"/>
</dbReference>
<organism evidence="6 7">
    <name type="scientific">Paracoccus acridae</name>
    <dbReference type="NCBI Taxonomy" id="1795310"/>
    <lineage>
        <taxon>Bacteria</taxon>
        <taxon>Pseudomonadati</taxon>
        <taxon>Pseudomonadota</taxon>
        <taxon>Alphaproteobacteria</taxon>
        <taxon>Rhodobacterales</taxon>
        <taxon>Paracoccaceae</taxon>
        <taxon>Paracoccus</taxon>
    </lineage>
</organism>
<protein>
    <submittedName>
        <fullName evidence="6">Allophanate hydrolase</fullName>
    </submittedName>
</protein>
<dbReference type="Proteomes" id="UP000640509">
    <property type="component" value="Unassembled WGS sequence"/>
</dbReference>
<dbReference type="SUPFAM" id="SSF50891">
    <property type="entry name" value="Cyclophilin-like"/>
    <property type="match status" value="2"/>
</dbReference>
<reference evidence="7" key="1">
    <citation type="journal article" date="2019" name="Int. J. Syst. Evol. Microbiol.">
        <title>The Global Catalogue of Microorganisms (GCM) 10K type strain sequencing project: providing services to taxonomists for standard genome sequencing and annotation.</title>
        <authorList>
            <consortium name="The Broad Institute Genomics Platform"/>
            <consortium name="The Broad Institute Genome Sequencing Center for Infectious Disease"/>
            <person name="Wu L."/>
            <person name="Ma J."/>
        </authorList>
    </citation>
    <scope>NUCLEOTIDE SEQUENCE [LARGE SCALE GENOMIC DNA]</scope>
    <source>
        <strain evidence="7">CGMCC 1.15419</strain>
    </source>
</reference>
<proteinExistence type="predicted"/>
<evidence type="ECO:0000256" key="1">
    <source>
        <dbReference type="ARBA" id="ARBA00022741"/>
    </source>
</evidence>
<evidence type="ECO:0000256" key="3">
    <source>
        <dbReference type="ARBA" id="ARBA00022840"/>
    </source>
</evidence>
<dbReference type="Pfam" id="PF02682">
    <property type="entry name" value="CT_C_D"/>
    <property type="match status" value="1"/>
</dbReference>
<dbReference type="Gene3D" id="3.30.1360.40">
    <property type="match status" value="1"/>
</dbReference>
<dbReference type="SMART" id="SM00797">
    <property type="entry name" value="AHS2"/>
    <property type="match status" value="1"/>
</dbReference>
<feature type="domain" description="Carboxyltransferase" evidence="5">
    <location>
        <begin position="245"/>
        <end position="513"/>
    </location>
</feature>
<dbReference type="SMART" id="SM00796">
    <property type="entry name" value="AHS1"/>
    <property type="match status" value="1"/>
</dbReference>
<keyword evidence="3" id="KW-0067">ATP-binding</keyword>
<name>A0ABQ1VFR9_9RHOB</name>
<feature type="domain" description="Carboxyltransferase" evidence="4">
    <location>
        <begin position="1"/>
        <end position="194"/>
    </location>
</feature>
<dbReference type="PANTHER" id="PTHR43309:SF3">
    <property type="entry name" value="5-OXOPROLINASE SUBUNIT C"/>
    <property type="match status" value="1"/>
</dbReference>
<gene>
    <name evidence="6" type="ORF">GCM10011402_13320</name>
</gene>
<dbReference type="Gene3D" id="2.40.100.10">
    <property type="entry name" value="Cyclophilin-like"/>
    <property type="match status" value="2"/>
</dbReference>